<gene>
    <name evidence="2" type="ORF">CEURO_LOCUS1910</name>
</gene>
<dbReference type="EMBL" id="CAMAPE010000004">
    <property type="protein sequence ID" value="CAH9062479.1"/>
    <property type="molecule type" value="Genomic_DNA"/>
</dbReference>
<reference evidence="2" key="1">
    <citation type="submission" date="2022-07" db="EMBL/GenBank/DDBJ databases">
        <authorList>
            <person name="Macas J."/>
            <person name="Novak P."/>
            <person name="Neumann P."/>
        </authorList>
    </citation>
    <scope>NUCLEOTIDE SEQUENCE</scope>
</reference>
<evidence type="ECO:0000313" key="2">
    <source>
        <dbReference type="EMBL" id="CAH9062479.1"/>
    </source>
</evidence>
<comment type="caution">
    <text evidence="2">The sequence shown here is derived from an EMBL/GenBank/DDBJ whole genome shotgun (WGS) entry which is preliminary data.</text>
</comment>
<dbReference type="PANTHER" id="PTHR35218:SF9">
    <property type="entry name" value="ENDONUCLEASE_EXONUCLEASE_PHOSPHATASE DOMAIN-CONTAINING PROTEIN"/>
    <property type="match status" value="1"/>
</dbReference>
<dbReference type="OrthoDB" id="1300573at2759"/>
<protein>
    <recommendedName>
        <fullName evidence="1">Endonuclease/exonuclease/phosphatase domain-containing protein</fullName>
    </recommendedName>
</protein>
<sequence>MEIVSWNCRGLGNLATVQVLIDVVQSKRPGVLFLMETKVNRDKCEELKTQLGFCSCFAVDSFGQSGGLCLMWRDGIELQVCNYEANFIDSLVKFETDDTQWRFT</sequence>
<evidence type="ECO:0000313" key="3">
    <source>
        <dbReference type="Proteomes" id="UP001152484"/>
    </source>
</evidence>
<dbReference type="AlphaFoldDB" id="A0A9P0YK87"/>
<name>A0A9P0YK87_CUSEU</name>
<evidence type="ECO:0000259" key="1">
    <source>
        <dbReference type="Pfam" id="PF03372"/>
    </source>
</evidence>
<accession>A0A9P0YK87</accession>
<feature type="domain" description="Endonuclease/exonuclease/phosphatase" evidence="1">
    <location>
        <begin position="4"/>
        <end position="83"/>
    </location>
</feature>
<dbReference type="GO" id="GO:0003824">
    <property type="term" value="F:catalytic activity"/>
    <property type="evidence" value="ECO:0007669"/>
    <property type="project" value="InterPro"/>
</dbReference>
<dbReference type="Gene3D" id="3.60.10.10">
    <property type="entry name" value="Endonuclease/exonuclease/phosphatase"/>
    <property type="match status" value="1"/>
</dbReference>
<dbReference type="PANTHER" id="PTHR35218">
    <property type="entry name" value="RNASE H DOMAIN-CONTAINING PROTEIN"/>
    <property type="match status" value="1"/>
</dbReference>
<keyword evidence="3" id="KW-1185">Reference proteome</keyword>
<proteinExistence type="predicted"/>
<organism evidence="2 3">
    <name type="scientific">Cuscuta europaea</name>
    <name type="common">European dodder</name>
    <dbReference type="NCBI Taxonomy" id="41803"/>
    <lineage>
        <taxon>Eukaryota</taxon>
        <taxon>Viridiplantae</taxon>
        <taxon>Streptophyta</taxon>
        <taxon>Embryophyta</taxon>
        <taxon>Tracheophyta</taxon>
        <taxon>Spermatophyta</taxon>
        <taxon>Magnoliopsida</taxon>
        <taxon>eudicotyledons</taxon>
        <taxon>Gunneridae</taxon>
        <taxon>Pentapetalae</taxon>
        <taxon>asterids</taxon>
        <taxon>lamiids</taxon>
        <taxon>Solanales</taxon>
        <taxon>Convolvulaceae</taxon>
        <taxon>Cuscuteae</taxon>
        <taxon>Cuscuta</taxon>
        <taxon>Cuscuta subgen. Cuscuta</taxon>
    </lineage>
</organism>
<dbReference type="Proteomes" id="UP001152484">
    <property type="component" value="Unassembled WGS sequence"/>
</dbReference>
<dbReference type="SUPFAM" id="SSF56219">
    <property type="entry name" value="DNase I-like"/>
    <property type="match status" value="1"/>
</dbReference>
<dbReference type="InterPro" id="IPR005135">
    <property type="entry name" value="Endo/exonuclease/phosphatase"/>
</dbReference>
<dbReference type="Pfam" id="PF03372">
    <property type="entry name" value="Exo_endo_phos"/>
    <property type="match status" value="1"/>
</dbReference>
<dbReference type="InterPro" id="IPR036691">
    <property type="entry name" value="Endo/exonu/phosph_ase_sf"/>
</dbReference>